<accession>A0A3N4JK91</accession>
<gene>
    <name evidence="1" type="ORF">L873DRAFT_1809511</name>
</gene>
<dbReference type="AlphaFoldDB" id="A0A3N4JK91"/>
<proteinExistence type="predicted"/>
<reference evidence="1 2" key="1">
    <citation type="journal article" date="2018" name="Nat. Ecol. Evol.">
        <title>Pezizomycetes genomes reveal the molecular basis of ectomycorrhizal truffle lifestyle.</title>
        <authorList>
            <person name="Murat C."/>
            <person name="Payen T."/>
            <person name="Noel B."/>
            <person name="Kuo A."/>
            <person name="Morin E."/>
            <person name="Chen J."/>
            <person name="Kohler A."/>
            <person name="Krizsan K."/>
            <person name="Balestrini R."/>
            <person name="Da Silva C."/>
            <person name="Montanini B."/>
            <person name="Hainaut M."/>
            <person name="Levati E."/>
            <person name="Barry K.W."/>
            <person name="Belfiori B."/>
            <person name="Cichocki N."/>
            <person name="Clum A."/>
            <person name="Dockter R.B."/>
            <person name="Fauchery L."/>
            <person name="Guy J."/>
            <person name="Iotti M."/>
            <person name="Le Tacon F."/>
            <person name="Lindquist E.A."/>
            <person name="Lipzen A."/>
            <person name="Malagnac F."/>
            <person name="Mello A."/>
            <person name="Molinier V."/>
            <person name="Miyauchi S."/>
            <person name="Poulain J."/>
            <person name="Riccioni C."/>
            <person name="Rubini A."/>
            <person name="Sitrit Y."/>
            <person name="Splivallo R."/>
            <person name="Traeger S."/>
            <person name="Wang M."/>
            <person name="Zifcakova L."/>
            <person name="Wipf D."/>
            <person name="Zambonelli A."/>
            <person name="Paolocci F."/>
            <person name="Nowrousian M."/>
            <person name="Ottonello S."/>
            <person name="Baldrian P."/>
            <person name="Spatafora J.W."/>
            <person name="Henrissat B."/>
            <person name="Nagy L.G."/>
            <person name="Aury J.M."/>
            <person name="Wincker P."/>
            <person name="Grigoriev I.V."/>
            <person name="Bonfante P."/>
            <person name="Martin F.M."/>
        </authorList>
    </citation>
    <scope>NUCLEOTIDE SEQUENCE [LARGE SCALE GENOMIC DNA]</scope>
    <source>
        <strain evidence="1 2">120613-1</strain>
    </source>
</reference>
<evidence type="ECO:0000313" key="1">
    <source>
        <dbReference type="EMBL" id="RPA97697.1"/>
    </source>
</evidence>
<keyword evidence="2" id="KW-1185">Reference proteome</keyword>
<evidence type="ECO:0000313" key="2">
    <source>
        <dbReference type="Proteomes" id="UP000276215"/>
    </source>
</evidence>
<dbReference type="EMBL" id="ML120402">
    <property type="protein sequence ID" value="RPA97697.1"/>
    <property type="molecule type" value="Genomic_DNA"/>
</dbReference>
<name>A0A3N4JK91_9PEZI</name>
<sequence>MIETIKVDTGTAGTVKTLVIRYLRKASNLQIQRQMFLRRIGAFLSQYSMSQLDMLDLVNWFSQFR</sequence>
<organism evidence="1 2">
    <name type="scientific">Choiromyces venosus 120613-1</name>
    <dbReference type="NCBI Taxonomy" id="1336337"/>
    <lineage>
        <taxon>Eukaryota</taxon>
        <taxon>Fungi</taxon>
        <taxon>Dikarya</taxon>
        <taxon>Ascomycota</taxon>
        <taxon>Pezizomycotina</taxon>
        <taxon>Pezizomycetes</taxon>
        <taxon>Pezizales</taxon>
        <taxon>Tuberaceae</taxon>
        <taxon>Choiromyces</taxon>
    </lineage>
</organism>
<protein>
    <submittedName>
        <fullName evidence="1">Uncharacterized protein</fullName>
    </submittedName>
</protein>
<dbReference type="Proteomes" id="UP000276215">
    <property type="component" value="Unassembled WGS sequence"/>
</dbReference>